<dbReference type="PANTHER" id="PTHR34825">
    <property type="entry name" value="CONSERVED PROTEIN, WITH A WEAK D-GALACTARATE DEHYDRATASE/ALTRONATE HYDROLASE DOMAIN"/>
    <property type="match status" value="1"/>
</dbReference>
<organism evidence="1 2">
    <name type="scientific">[Eubacterium] hominis</name>
    <dbReference type="NCBI Taxonomy" id="2764325"/>
    <lineage>
        <taxon>Bacteria</taxon>
        <taxon>Bacillati</taxon>
        <taxon>Bacillota</taxon>
        <taxon>Erysipelotrichia</taxon>
        <taxon>Erysipelotrichales</taxon>
        <taxon>Erysipelotrichaceae</taxon>
        <taxon>Amedibacillus</taxon>
    </lineage>
</organism>
<reference evidence="1 2" key="1">
    <citation type="submission" date="2020-08" db="EMBL/GenBank/DDBJ databases">
        <authorList>
            <person name="Liu C."/>
            <person name="Sun Q."/>
        </authorList>
    </citation>
    <scope>NUCLEOTIDE SEQUENCE [LARGE SCALE GENOMIC DNA]</scope>
    <source>
        <strain evidence="1 2">NSJ-61</strain>
    </source>
</reference>
<dbReference type="Proteomes" id="UP000515856">
    <property type="component" value="Chromosome"/>
</dbReference>
<keyword evidence="2" id="KW-1185">Reference proteome</keyword>
<dbReference type="Pfam" id="PF08011">
    <property type="entry name" value="PDDEXK_9"/>
    <property type="match status" value="1"/>
</dbReference>
<dbReference type="EMBL" id="CP060636">
    <property type="protein sequence ID" value="QNM12647.1"/>
    <property type="molecule type" value="Genomic_DNA"/>
</dbReference>
<proteinExistence type="predicted"/>
<evidence type="ECO:0000313" key="1">
    <source>
        <dbReference type="EMBL" id="QNM12647.1"/>
    </source>
</evidence>
<dbReference type="AlphaFoldDB" id="A0A7G9GPB5"/>
<accession>A0A7G9GPB5</accession>
<dbReference type="InterPro" id="IPR012547">
    <property type="entry name" value="PDDEXK_9"/>
</dbReference>
<sequence length="155" mass="18352">MYMIFICSYFQNAKDTDFENLYNAFETANEKLFTTTYRNILETLPSSFDLKDENSYHMMVLGLCAWMRNIYEVESNREEGLGRGDIVLIAKRNDIPSYVLEFKYSKEECDLDQLANVAIQQIIYKKYDMKLKDKIIYIGLAHHKKSVKVKWINKD</sequence>
<evidence type="ECO:0000313" key="2">
    <source>
        <dbReference type="Proteomes" id="UP000515856"/>
    </source>
</evidence>
<dbReference type="PANTHER" id="PTHR34825:SF1">
    <property type="entry name" value="AAA-ATPASE-LIKE DOMAIN-CONTAINING PROTEIN"/>
    <property type="match status" value="1"/>
</dbReference>
<gene>
    <name evidence="1" type="ORF">H9Q80_01435</name>
</gene>
<protein>
    <submittedName>
        <fullName evidence="1">PD-(D/E)XK nuclease domain-containing protein</fullName>
    </submittedName>
</protein>
<dbReference type="KEGG" id="ehn:H9Q80_01435"/>
<name>A0A7G9GPB5_9FIRM</name>
<dbReference type="RefSeq" id="WP_117536289.1">
    <property type="nucleotide sequence ID" value="NZ_CP060636.1"/>
</dbReference>